<evidence type="ECO:0000259" key="2">
    <source>
        <dbReference type="Pfam" id="PF13699"/>
    </source>
</evidence>
<name>A0A1I6HU01_9FIRM</name>
<accession>A0A1I6HU01</accession>
<protein>
    <recommendedName>
        <fullName evidence="2">eCIS core domain-containing protein</fullName>
    </recommendedName>
</protein>
<dbReference type="OrthoDB" id="292792at2"/>
<feature type="compositionally biased region" description="Basic and acidic residues" evidence="1">
    <location>
        <begin position="54"/>
        <end position="68"/>
    </location>
</feature>
<dbReference type="EMBL" id="FOYZ01000001">
    <property type="protein sequence ID" value="SFR57909.1"/>
    <property type="molecule type" value="Genomic_DNA"/>
</dbReference>
<keyword evidence="4" id="KW-1185">Reference proteome</keyword>
<feature type="compositionally biased region" description="Polar residues" evidence="1">
    <location>
        <begin position="18"/>
        <end position="42"/>
    </location>
</feature>
<organism evidence="3 4">
    <name type="scientific">Anaeromicropila populeti</name>
    <dbReference type="NCBI Taxonomy" id="37658"/>
    <lineage>
        <taxon>Bacteria</taxon>
        <taxon>Bacillati</taxon>
        <taxon>Bacillota</taxon>
        <taxon>Clostridia</taxon>
        <taxon>Lachnospirales</taxon>
        <taxon>Lachnospiraceae</taxon>
        <taxon>Anaeromicropila</taxon>
    </lineage>
</organism>
<dbReference type="AlphaFoldDB" id="A0A1I6HU01"/>
<dbReference type="Pfam" id="PF13699">
    <property type="entry name" value="eCIS_core"/>
    <property type="match status" value="1"/>
</dbReference>
<reference evidence="3 4" key="1">
    <citation type="submission" date="2016-10" db="EMBL/GenBank/DDBJ databases">
        <authorList>
            <person name="de Groot N.N."/>
        </authorList>
    </citation>
    <scope>NUCLEOTIDE SEQUENCE [LARGE SCALE GENOMIC DNA]</scope>
    <source>
        <strain evidence="3 4">743A</strain>
    </source>
</reference>
<feature type="region of interest" description="Disordered" evidence="1">
    <location>
        <begin position="125"/>
        <end position="162"/>
    </location>
</feature>
<evidence type="ECO:0000256" key="1">
    <source>
        <dbReference type="SAM" id="MobiDB-lite"/>
    </source>
</evidence>
<proteinExistence type="predicted"/>
<sequence>MYELSTKKSKTFSQKQSDISSSADTVPVQKMSSQPSFKKANQPNAFTNLFTEEPVQRKENHTGLSDDLKSNVENLSGFSMDDVKVHYNSDKPSSLNALAYTQGSEIFVSPGQEQHVAHEAWHVVQQKQGRVQPTTKINDANINDDVSLEHEADSMGQKALQN</sequence>
<dbReference type="Proteomes" id="UP000199659">
    <property type="component" value="Unassembled WGS sequence"/>
</dbReference>
<evidence type="ECO:0000313" key="4">
    <source>
        <dbReference type="Proteomes" id="UP000199659"/>
    </source>
</evidence>
<dbReference type="STRING" id="37658.SAMN05661086_00290"/>
<feature type="region of interest" description="Disordered" evidence="1">
    <location>
        <begin position="1"/>
        <end position="42"/>
    </location>
</feature>
<feature type="domain" description="eCIS core" evidence="2">
    <location>
        <begin position="64"/>
        <end position="129"/>
    </location>
</feature>
<feature type="compositionally biased region" description="Polar residues" evidence="1">
    <location>
        <begin position="125"/>
        <end position="141"/>
    </location>
</feature>
<dbReference type="InterPro" id="IPR025295">
    <property type="entry name" value="eCIS_core_dom"/>
</dbReference>
<feature type="region of interest" description="Disordered" evidence="1">
    <location>
        <begin position="49"/>
        <end position="68"/>
    </location>
</feature>
<gene>
    <name evidence="3" type="ORF">SAMN05661086_00290</name>
</gene>
<dbReference type="RefSeq" id="WP_092558911.1">
    <property type="nucleotide sequence ID" value="NZ_FOYZ01000001.1"/>
</dbReference>
<evidence type="ECO:0000313" key="3">
    <source>
        <dbReference type="EMBL" id="SFR57909.1"/>
    </source>
</evidence>